<keyword evidence="1" id="KW-1133">Transmembrane helix</keyword>
<reference evidence="4" key="1">
    <citation type="journal article" date="2014" name="Science">
        <title>The coffee genome provides insight into the convergent evolution of caffeine biosynthesis.</title>
        <authorList>
            <person name="Denoeud F."/>
            <person name="Carretero-Paulet L."/>
            <person name="Dereeper A."/>
            <person name="Droc G."/>
            <person name="Guyot R."/>
            <person name="Pietrella M."/>
            <person name="Zheng C."/>
            <person name="Alberti A."/>
            <person name="Anthony F."/>
            <person name="Aprea G."/>
            <person name="Aury J.M."/>
            <person name="Bento P."/>
            <person name="Bernard M."/>
            <person name="Bocs S."/>
            <person name="Campa C."/>
            <person name="Cenci A."/>
            <person name="Combes M.C."/>
            <person name="Crouzillat D."/>
            <person name="Da Silva C."/>
            <person name="Daddiego L."/>
            <person name="De Bellis F."/>
            <person name="Dussert S."/>
            <person name="Garsmeur O."/>
            <person name="Gayraud T."/>
            <person name="Guignon V."/>
            <person name="Jahn K."/>
            <person name="Jamilloux V."/>
            <person name="Joet T."/>
            <person name="Labadie K."/>
            <person name="Lan T."/>
            <person name="Leclercq J."/>
            <person name="Lepelley M."/>
            <person name="Leroy T."/>
            <person name="Li L.T."/>
            <person name="Librado P."/>
            <person name="Lopez L."/>
            <person name="Munoz A."/>
            <person name="Noel B."/>
            <person name="Pallavicini A."/>
            <person name="Perrotta G."/>
            <person name="Poncet V."/>
            <person name="Pot D."/>
            <person name="Priyono X."/>
            <person name="Rigoreau M."/>
            <person name="Rouard M."/>
            <person name="Rozas J."/>
            <person name="Tranchant-Dubreuil C."/>
            <person name="VanBuren R."/>
            <person name="Zhang Q."/>
            <person name="Andrade A.C."/>
            <person name="Argout X."/>
            <person name="Bertrand B."/>
            <person name="de Kochko A."/>
            <person name="Graziosi G."/>
            <person name="Henry R.J."/>
            <person name="Jayarama X."/>
            <person name="Ming R."/>
            <person name="Nagai C."/>
            <person name="Rounsley S."/>
            <person name="Sankoff D."/>
            <person name="Giuliano G."/>
            <person name="Albert V.A."/>
            <person name="Wincker P."/>
            <person name="Lashermes P."/>
        </authorList>
    </citation>
    <scope>NUCLEOTIDE SEQUENCE [LARGE SCALE GENOMIC DNA]</scope>
    <source>
        <strain evidence="4">cv. DH200-94</strain>
    </source>
</reference>
<dbReference type="PROSITE" id="PS50127">
    <property type="entry name" value="UBC_2"/>
    <property type="match status" value="1"/>
</dbReference>
<evidence type="ECO:0000313" key="3">
    <source>
        <dbReference type="EMBL" id="CDP07134.1"/>
    </source>
</evidence>
<dbReference type="STRING" id="49390.A0A068UG17"/>
<dbReference type="EMBL" id="HG739108">
    <property type="protein sequence ID" value="CDP07134.1"/>
    <property type="molecule type" value="Genomic_DNA"/>
</dbReference>
<feature type="domain" description="UBC core" evidence="2">
    <location>
        <begin position="1"/>
        <end position="74"/>
    </location>
</feature>
<dbReference type="InterPro" id="IPR000608">
    <property type="entry name" value="UBC"/>
</dbReference>
<gene>
    <name evidence="3" type="ORF">GSCOC_T00024261001</name>
</gene>
<accession>A0A068UG17</accession>
<dbReference type="Proteomes" id="UP000295252">
    <property type="component" value="Chromosome I"/>
</dbReference>
<evidence type="ECO:0000256" key="1">
    <source>
        <dbReference type="SAM" id="Phobius"/>
    </source>
</evidence>
<keyword evidence="1" id="KW-0472">Membrane</keyword>
<dbReference type="OrthoDB" id="1934085at2759"/>
<dbReference type="Gene3D" id="1.20.5.110">
    <property type="match status" value="1"/>
</dbReference>
<keyword evidence="4" id="KW-1185">Reference proteome</keyword>
<protein>
    <recommendedName>
        <fullName evidence="2">UBC core domain-containing protein</fullName>
    </recommendedName>
</protein>
<sequence length="130" mass="14697">MSIFFSSFICLQDKWSSAYDCRTILLSIQSLLGEPNNESPLNSSAAALWKNLASRSGLDTLKNLGQDMNEELDRQVPLIDEIDTKHAFAFMDFVLTSLLKLFQIRSSQNMRTDIILLCILLLGIAAYLYK</sequence>
<dbReference type="Pfam" id="PF00179">
    <property type="entry name" value="UQ_con"/>
    <property type="match status" value="1"/>
</dbReference>
<dbReference type="InParanoid" id="A0A068UG17"/>
<evidence type="ECO:0000313" key="4">
    <source>
        <dbReference type="Proteomes" id="UP000295252"/>
    </source>
</evidence>
<dbReference type="Gene3D" id="3.10.110.10">
    <property type="entry name" value="Ubiquitin Conjugating Enzyme"/>
    <property type="match status" value="1"/>
</dbReference>
<keyword evidence="1" id="KW-0812">Transmembrane</keyword>
<dbReference type="SUPFAM" id="SSF58038">
    <property type="entry name" value="SNARE fusion complex"/>
    <property type="match status" value="1"/>
</dbReference>
<feature type="transmembrane region" description="Helical" evidence="1">
    <location>
        <begin position="114"/>
        <end position="129"/>
    </location>
</feature>
<organism evidence="3 4">
    <name type="scientific">Coffea canephora</name>
    <name type="common">Robusta coffee</name>
    <dbReference type="NCBI Taxonomy" id="49390"/>
    <lineage>
        <taxon>Eukaryota</taxon>
        <taxon>Viridiplantae</taxon>
        <taxon>Streptophyta</taxon>
        <taxon>Embryophyta</taxon>
        <taxon>Tracheophyta</taxon>
        <taxon>Spermatophyta</taxon>
        <taxon>Magnoliopsida</taxon>
        <taxon>eudicotyledons</taxon>
        <taxon>Gunneridae</taxon>
        <taxon>Pentapetalae</taxon>
        <taxon>asterids</taxon>
        <taxon>lamiids</taxon>
        <taxon>Gentianales</taxon>
        <taxon>Rubiaceae</taxon>
        <taxon>Ixoroideae</taxon>
        <taxon>Gardenieae complex</taxon>
        <taxon>Bertiereae - Coffeeae clade</taxon>
        <taxon>Coffeeae</taxon>
        <taxon>Coffea</taxon>
    </lineage>
</organism>
<dbReference type="Gramene" id="CDP07134">
    <property type="protein sequence ID" value="CDP07134"/>
    <property type="gene ID" value="GSCOC_T00024261001"/>
</dbReference>
<proteinExistence type="predicted"/>
<evidence type="ECO:0000259" key="2">
    <source>
        <dbReference type="PROSITE" id="PS50127"/>
    </source>
</evidence>
<dbReference type="AlphaFoldDB" id="A0A068UG17"/>
<dbReference type="InterPro" id="IPR016135">
    <property type="entry name" value="UBQ-conjugating_enzyme/RWD"/>
</dbReference>
<name>A0A068UG17_COFCA</name>
<dbReference type="CDD" id="cd15841">
    <property type="entry name" value="SNARE_Qc"/>
    <property type="match status" value="1"/>
</dbReference>
<dbReference type="SUPFAM" id="SSF54495">
    <property type="entry name" value="UBC-like"/>
    <property type="match status" value="1"/>
</dbReference>